<keyword evidence="9" id="KW-0233">DNA recombination</keyword>
<dbReference type="InterPro" id="IPR036397">
    <property type="entry name" value="RNaseH_sf"/>
</dbReference>
<comment type="caution">
    <text evidence="11">The sequence shown here is derived from an EMBL/GenBank/DDBJ whole genome shotgun (WGS) entry which is preliminary data.</text>
</comment>
<dbReference type="SUPFAM" id="SSF53098">
    <property type="entry name" value="Ribonuclease H-like"/>
    <property type="match status" value="1"/>
</dbReference>
<reference evidence="11 12" key="1">
    <citation type="submission" date="2024-11" db="EMBL/GenBank/DDBJ databases">
        <title>A near-complete genome assembly of Cinchona calisaya.</title>
        <authorList>
            <person name="Lian D.C."/>
            <person name="Zhao X.W."/>
            <person name="Wei L."/>
        </authorList>
    </citation>
    <scope>NUCLEOTIDE SEQUENCE [LARGE SCALE GENOMIC DNA]</scope>
    <source>
        <tissue evidence="11">Nenye</tissue>
    </source>
</reference>
<dbReference type="Pfam" id="PF13976">
    <property type="entry name" value="gag_pre-integrs"/>
    <property type="match status" value="1"/>
</dbReference>
<evidence type="ECO:0000256" key="9">
    <source>
        <dbReference type="ARBA" id="ARBA00023172"/>
    </source>
</evidence>
<evidence type="ECO:0000259" key="10">
    <source>
        <dbReference type="PROSITE" id="PS50994"/>
    </source>
</evidence>
<dbReference type="PANTHER" id="PTHR42648:SF11">
    <property type="entry name" value="TRANSPOSON TY4-P GAG-POL POLYPROTEIN"/>
    <property type="match status" value="1"/>
</dbReference>
<evidence type="ECO:0000256" key="5">
    <source>
        <dbReference type="ARBA" id="ARBA00022842"/>
    </source>
</evidence>
<name>A0ABD2YN96_9GENT</name>
<dbReference type="EMBL" id="JBJUIK010000012">
    <property type="protein sequence ID" value="KAL3508857.1"/>
    <property type="molecule type" value="Genomic_DNA"/>
</dbReference>
<keyword evidence="2" id="KW-0479">Metal-binding</keyword>
<keyword evidence="3" id="KW-0255">Endonuclease</keyword>
<keyword evidence="7" id="KW-0695">RNA-directed DNA polymerase</keyword>
<dbReference type="InterPro" id="IPR001584">
    <property type="entry name" value="Integrase_cat-core"/>
</dbReference>
<dbReference type="AlphaFoldDB" id="A0ABD2YN96"/>
<organism evidence="11 12">
    <name type="scientific">Cinchona calisaya</name>
    <dbReference type="NCBI Taxonomy" id="153742"/>
    <lineage>
        <taxon>Eukaryota</taxon>
        <taxon>Viridiplantae</taxon>
        <taxon>Streptophyta</taxon>
        <taxon>Embryophyta</taxon>
        <taxon>Tracheophyta</taxon>
        <taxon>Spermatophyta</taxon>
        <taxon>Magnoliopsida</taxon>
        <taxon>eudicotyledons</taxon>
        <taxon>Gunneridae</taxon>
        <taxon>Pentapetalae</taxon>
        <taxon>asterids</taxon>
        <taxon>lamiids</taxon>
        <taxon>Gentianales</taxon>
        <taxon>Rubiaceae</taxon>
        <taxon>Cinchonoideae</taxon>
        <taxon>Cinchoneae</taxon>
        <taxon>Cinchona</taxon>
    </lineage>
</organism>
<dbReference type="GO" id="GO:0004519">
    <property type="term" value="F:endonuclease activity"/>
    <property type="evidence" value="ECO:0007669"/>
    <property type="project" value="UniProtKB-KW"/>
</dbReference>
<dbReference type="Gene3D" id="3.30.420.10">
    <property type="entry name" value="Ribonuclease H-like superfamily/Ribonuclease H"/>
    <property type="match status" value="1"/>
</dbReference>
<dbReference type="InterPro" id="IPR012337">
    <property type="entry name" value="RNaseH-like_sf"/>
</dbReference>
<keyword evidence="5" id="KW-0460">Magnesium</keyword>
<dbReference type="GO" id="GO:0006310">
    <property type="term" value="P:DNA recombination"/>
    <property type="evidence" value="ECO:0007669"/>
    <property type="project" value="UniProtKB-KW"/>
</dbReference>
<dbReference type="InterPro" id="IPR025724">
    <property type="entry name" value="GAG-pre-integrase_dom"/>
</dbReference>
<dbReference type="PANTHER" id="PTHR42648">
    <property type="entry name" value="TRANSPOSASE, PUTATIVE-RELATED"/>
    <property type="match status" value="1"/>
</dbReference>
<evidence type="ECO:0000256" key="3">
    <source>
        <dbReference type="ARBA" id="ARBA00022759"/>
    </source>
</evidence>
<evidence type="ECO:0000256" key="6">
    <source>
        <dbReference type="ARBA" id="ARBA00022908"/>
    </source>
</evidence>
<sequence>MTFDDTWLWHLRFGHLNFESLKFLTRKILVIGLSSINYPNKKCEFCILRQKHKDPFPKDKAWRAKKPLQLIHSDFCLVEVTSNGGSKYFITFIDDFSRKTWVYFLKNKSDACDVFKKFKYYLEKQSGYFIKILRTDWGTEFLLCDDFLKKYGIKHQLTVRYTPQQNSVVERKKRTVMDIVRSMIHSKNMPKSFWAEAVSCAIYVLNGCPTICNYGQTPYEIWIGKKSHISHLKIFGCLAYAHVPDVLKKKLDDKAKKKFFFFGYSHETKGYKLFNPDTGKVIISRDITFDE</sequence>
<dbReference type="Pfam" id="PF25597">
    <property type="entry name" value="SH3_retrovirus"/>
    <property type="match status" value="1"/>
</dbReference>
<evidence type="ECO:0000313" key="12">
    <source>
        <dbReference type="Proteomes" id="UP001630127"/>
    </source>
</evidence>
<dbReference type="GO" id="GO:0003887">
    <property type="term" value="F:DNA-directed DNA polymerase activity"/>
    <property type="evidence" value="ECO:0007669"/>
    <property type="project" value="UniProtKB-KW"/>
</dbReference>
<evidence type="ECO:0000313" key="11">
    <source>
        <dbReference type="EMBL" id="KAL3508857.1"/>
    </source>
</evidence>
<dbReference type="GO" id="GO:0046872">
    <property type="term" value="F:metal ion binding"/>
    <property type="evidence" value="ECO:0007669"/>
    <property type="project" value="UniProtKB-KW"/>
</dbReference>
<keyword evidence="12" id="KW-1185">Reference proteome</keyword>
<evidence type="ECO:0000256" key="4">
    <source>
        <dbReference type="ARBA" id="ARBA00022801"/>
    </source>
</evidence>
<evidence type="ECO:0000256" key="1">
    <source>
        <dbReference type="ARBA" id="ARBA00022722"/>
    </source>
</evidence>
<keyword evidence="8" id="KW-0808">Transferase</keyword>
<keyword evidence="4" id="KW-0378">Hydrolase</keyword>
<dbReference type="Pfam" id="PF00665">
    <property type="entry name" value="rve"/>
    <property type="match status" value="1"/>
</dbReference>
<evidence type="ECO:0000256" key="7">
    <source>
        <dbReference type="ARBA" id="ARBA00022918"/>
    </source>
</evidence>
<proteinExistence type="predicted"/>
<dbReference type="GO" id="GO:0016787">
    <property type="term" value="F:hydrolase activity"/>
    <property type="evidence" value="ECO:0007669"/>
    <property type="project" value="UniProtKB-KW"/>
</dbReference>
<keyword evidence="8" id="KW-0239">DNA-directed DNA polymerase</keyword>
<dbReference type="Proteomes" id="UP001630127">
    <property type="component" value="Unassembled WGS sequence"/>
</dbReference>
<dbReference type="InterPro" id="IPR057670">
    <property type="entry name" value="SH3_retrovirus"/>
</dbReference>
<keyword evidence="6" id="KW-0229">DNA integration</keyword>
<keyword evidence="1" id="KW-0540">Nuclease</keyword>
<gene>
    <name evidence="11" type="ORF">ACH5RR_028258</name>
</gene>
<dbReference type="GO" id="GO:0003964">
    <property type="term" value="F:RNA-directed DNA polymerase activity"/>
    <property type="evidence" value="ECO:0007669"/>
    <property type="project" value="UniProtKB-KW"/>
</dbReference>
<accession>A0ABD2YN96</accession>
<feature type="domain" description="Integrase catalytic" evidence="10">
    <location>
        <begin position="63"/>
        <end position="226"/>
    </location>
</feature>
<protein>
    <recommendedName>
        <fullName evidence="10">Integrase catalytic domain-containing protein</fullName>
    </recommendedName>
</protein>
<dbReference type="PROSITE" id="PS50994">
    <property type="entry name" value="INTEGRASE"/>
    <property type="match status" value="1"/>
</dbReference>
<evidence type="ECO:0000256" key="2">
    <source>
        <dbReference type="ARBA" id="ARBA00022723"/>
    </source>
</evidence>
<evidence type="ECO:0000256" key="8">
    <source>
        <dbReference type="ARBA" id="ARBA00022932"/>
    </source>
</evidence>
<dbReference type="InterPro" id="IPR039537">
    <property type="entry name" value="Retrotran_Ty1/copia-like"/>
</dbReference>
<keyword evidence="8" id="KW-0548">Nucleotidyltransferase</keyword>
<dbReference type="GO" id="GO:0015074">
    <property type="term" value="P:DNA integration"/>
    <property type="evidence" value="ECO:0007669"/>
    <property type="project" value="UniProtKB-KW"/>
</dbReference>